<name>A0ABU1GHW4_9GAMM</name>
<dbReference type="PANTHER" id="PTHR35603:SF2">
    <property type="entry name" value="OUTER MEMBRANE LIPOPROTEIN"/>
    <property type="match status" value="1"/>
</dbReference>
<dbReference type="RefSeq" id="WP_309635569.1">
    <property type="nucleotide sequence ID" value="NZ_JARWAL010000001.1"/>
</dbReference>
<evidence type="ECO:0000313" key="5">
    <source>
        <dbReference type="Proteomes" id="UP001252270"/>
    </source>
</evidence>
<dbReference type="Pfam" id="PF05433">
    <property type="entry name" value="Rick_17kDa_Anti"/>
    <property type="match status" value="1"/>
</dbReference>
<protein>
    <submittedName>
        <fullName evidence="4">Glycine zipper 2TM domain-containing protein</fullName>
    </submittedName>
</protein>
<organism evidence="4 5">
    <name type="scientific">Halomonas mongoliensis</name>
    <dbReference type="NCBI Taxonomy" id="321265"/>
    <lineage>
        <taxon>Bacteria</taxon>
        <taxon>Pseudomonadati</taxon>
        <taxon>Pseudomonadota</taxon>
        <taxon>Gammaproteobacteria</taxon>
        <taxon>Oceanospirillales</taxon>
        <taxon>Halomonadaceae</taxon>
        <taxon>Halomonas</taxon>
    </lineage>
</organism>
<dbReference type="PANTHER" id="PTHR35603">
    <property type="match status" value="1"/>
</dbReference>
<proteinExistence type="predicted"/>
<evidence type="ECO:0000313" key="4">
    <source>
        <dbReference type="EMBL" id="MDR5891563.1"/>
    </source>
</evidence>
<keyword evidence="5" id="KW-1185">Reference proteome</keyword>
<evidence type="ECO:0000256" key="1">
    <source>
        <dbReference type="ARBA" id="ARBA00004370"/>
    </source>
</evidence>
<gene>
    <name evidence="4" type="ORF">QC820_01945</name>
</gene>
<dbReference type="Proteomes" id="UP001252270">
    <property type="component" value="Unassembled WGS sequence"/>
</dbReference>
<comment type="subcellular location">
    <subcellularLocation>
        <location evidence="1">Membrane</location>
    </subcellularLocation>
</comment>
<comment type="caution">
    <text evidence="4">The sequence shown here is derived from an EMBL/GenBank/DDBJ whole genome shotgun (WGS) entry which is preliminary data.</text>
</comment>
<sequence length="232" mass="24633">MSKSIIVGSSLAVLGLGGLAFGAWQVQDNRAPAPQFAEIIDVAAATRSVERPREVCEDVEKVVSVEVPVEVPVQVPVTQAAPSGPGASQDPHRVVGTAAGAIVGGLLGNQVGGGSGKKLATVAGAIGGGLAGREVQNRVEARQHAQAGSQVQYETRYETRYETQNQTVTERQCQTVMESHEEHLGYDVTYRLNGEELTRRMESAPQAERLPVAEGEVQWQAALQEGEPQREG</sequence>
<reference evidence="4 5" key="1">
    <citation type="submission" date="2023-04" db="EMBL/GenBank/DDBJ databases">
        <title>A long-awaited taxogenomic arrangement of the family Halomonadaceae.</title>
        <authorList>
            <person name="De La Haba R."/>
            <person name="Chuvochina M."/>
            <person name="Wittouck S."/>
            <person name="Arahal D.R."/>
            <person name="Sanchez-Porro C."/>
            <person name="Hugenholtz P."/>
            <person name="Ventosa A."/>
        </authorList>
    </citation>
    <scope>NUCLEOTIDE SEQUENCE [LARGE SCALE GENOMIC DNA]</scope>
    <source>
        <strain evidence="4 5">DSM 17332</strain>
    </source>
</reference>
<keyword evidence="2" id="KW-0472">Membrane</keyword>
<dbReference type="InterPro" id="IPR008816">
    <property type="entry name" value="Gly_zipper_2TM_dom"/>
</dbReference>
<dbReference type="InterPro" id="IPR051407">
    <property type="entry name" value="Bact_OM_lipoprot/Surf_antigen"/>
</dbReference>
<evidence type="ECO:0000259" key="3">
    <source>
        <dbReference type="Pfam" id="PF05433"/>
    </source>
</evidence>
<evidence type="ECO:0000256" key="2">
    <source>
        <dbReference type="ARBA" id="ARBA00023136"/>
    </source>
</evidence>
<accession>A0ABU1GHW4</accession>
<feature type="domain" description="Glycine zipper 2TM" evidence="3">
    <location>
        <begin position="96"/>
        <end position="136"/>
    </location>
</feature>
<dbReference type="NCBIfam" id="NF008437">
    <property type="entry name" value="PRK11280.1"/>
    <property type="match status" value="1"/>
</dbReference>
<dbReference type="EMBL" id="JARWAL010000001">
    <property type="protein sequence ID" value="MDR5891563.1"/>
    <property type="molecule type" value="Genomic_DNA"/>
</dbReference>